<evidence type="ECO:0000313" key="1">
    <source>
        <dbReference type="EMBL" id="PHG82450.1"/>
    </source>
</evidence>
<accession>A0A9X7HN50</accession>
<evidence type="ECO:0000313" key="2">
    <source>
        <dbReference type="Proteomes" id="UP000225135"/>
    </source>
</evidence>
<dbReference type="RefSeq" id="WP_016083887.1">
    <property type="nucleotide sequence ID" value="NZ_NUQH01000089.1"/>
</dbReference>
<name>A0A9X7HN50_BACCE</name>
<protein>
    <submittedName>
        <fullName evidence="1">Uncharacterized protein</fullName>
    </submittedName>
</protein>
<dbReference type="AlphaFoldDB" id="A0A9X7HN50"/>
<gene>
    <name evidence="1" type="ORF">COI69_12095</name>
</gene>
<reference evidence="1 2" key="1">
    <citation type="submission" date="2017-09" db="EMBL/GenBank/DDBJ databases">
        <title>Large-scale bioinformatics analysis of Bacillus genomes uncovers conserved roles of natural products in bacterial physiology.</title>
        <authorList>
            <consortium name="Agbiome Team Llc"/>
            <person name="Bleich R.M."/>
            <person name="Grubbs K.J."/>
            <person name="Santa Maria K.C."/>
            <person name="Allen S.E."/>
            <person name="Farag S."/>
            <person name="Shank E.A."/>
            <person name="Bowers A."/>
        </authorList>
    </citation>
    <scope>NUCLEOTIDE SEQUENCE [LARGE SCALE GENOMIC DNA]</scope>
    <source>
        <strain evidence="1 2">AFS029792</strain>
    </source>
</reference>
<proteinExistence type="predicted"/>
<dbReference type="Proteomes" id="UP000225135">
    <property type="component" value="Unassembled WGS sequence"/>
</dbReference>
<organism evidence="1 2">
    <name type="scientific">Bacillus cereus</name>
    <dbReference type="NCBI Taxonomy" id="1396"/>
    <lineage>
        <taxon>Bacteria</taxon>
        <taxon>Bacillati</taxon>
        <taxon>Bacillota</taxon>
        <taxon>Bacilli</taxon>
        <taxon>Bacillales</taxon>
        <taxon>Bacillaceae</taxon>
        <taxon>Bacillus</taxon>
        <taxon>Bacillus cereus group</taxon>
    </lineage>
</organism>
<comment type="caution">
    <text evidence="1">The sequence shown here is derived from an EMBL/GenBank/DDBJ whole genome shotgun (WGS) entry which is preliminary data.</text>
</comment>
<sequence>MKENPIKEEIKKIMIQENVTYDQALDIYIERDAVLIDKMIEEEETEYEIALENLLKKPNRKTVIVHINKNCSKQQAMLIARNKIKVNNYHVISEINSSGLHRTLVASEYIFNYNEAQQILEMLDSSDGHYSDEEVEAIVTENIPFDIRK</sequence>
<dbReference type="EMBL" id="NUUR01000031">
    <property type="protein sequence ID" value="PHG82450.1"/>
    <property type="molecule type" value="Genomic_DNA"/>
</dbReference>